<organism evidence="1">
    <name type="scientific">freshwater metagenome</name>
    <dbReference type="NCBI Taxonomy" id="449393"/>
    <lineage>
        <taxon>unclassified sequences</taxon>
        <taxon>metagenomes</taxon>
        <taxon>ecological metagenomes</taxon>
    </lineage>
</organism>
<dbReference type="AlphaFoldDB" id="A0A094PZM3"/>
<protein>
    <recommendedName>
        <fullName evidence="2">RNA-binding protein</fullName>
    </recommendedName>
</protein>
<dbReference type="PANTHER" id="PTHR36456:SF1">
    <property type="entry name" value="UPF0232 PROTEIN SCO3875"/>
    <property type="match status" value="1"/>
</dbReference>
<comment type="caution">
    <text evidence="1">The sequence shown here is derived from an EMBL/GenBank/DDBJ whole genome shotgun (WGS) entry which is preliminary data.</text>
</comment>
<evidence type="ECO:0000313" key="1">
    <source>
        <dbReference type="EMBL" id="KGA16557.1"/>
    </source>
</evidence>
<reference evidence="1" key="1">
    <citation type="submission" date="2014-05" db="EMBL/GenBank/DDBJ databases">
        <title>Key roles for freshwater Actinobacteria revealed by deep metagenomic sequencing.</title>
        <authorList>
            <person name="Ghai R."/>
            <person name="Mizuno C.M."/>
            <person name="Picazo A."/>
            <person name="Camacho A."/>
            <person name="Rodriguez-Valera F."/>
        </authorList>
    </citation>
    <scope>NUCLEOTIDE SEQUENCE</scope>
</reference>
<evidence type="ECO:0008006" key="2">
    <source>
        <dbReference type="Google" id="ProtNLM"/>
    </source>
</evidence>
<sequence length="153" mass="16779">MSAKRIDLALELFRTYKTGFIKKKKTEIIEEKSKPGDPTLISDVLNNLVTQRQWESGLAEGNLFAQWEKIVGSDIASHTTPISIFKGTLLIQCSSTAWATQLQAVQDQLLTTITSSAPGALVESLRFSGPSAPSWKKGIRTIRGARGPRDTYG</sequence>
<name>A0A094PZM3_9ZZZZ</name>
<dbReference type="PANTHER" id="PTHR36456">
    <property type="entry name" value="UPF0232 PROTEIN SCO3875"/>
    <property type="match status" value="1"/>
</dbReference>
<proteinExistence type="predicted"/>
<dbReference type="EMBL" id="JNSK01000063">
    <property type="protein sequence ID" value="KGA16557.1"/>
    <property type="molecule type" value="Genomic_DNA"/>
</dbReference>
<dbReference type="Pfam" id="PF05258">
    <property type="entry name" value="DciA"/>
    <property type="match status" value="1"/>
</dbReference>
<dbReference type="InterPro" id="IPR007922">
    <property type="entry name" value="DciA-like"/>
</dbReference>
<accession>A0A094PZM3</accession>
<gene>
    <name evidence="1" type="ORF">GM50_14270</name>
</gene>